<evidence type="ECO:0000256" key="4">
    <source>
        <dbReference type="ARBA" id="ARBA00020831"/>
    </source>
</evidence>
<evidence type="ECO:0000313" key="14">
    <source>
        <dbReference type="EMBL" id="CAH1269894.1"/>
    </source>
</evidence>
<dbReference type="GO" id="GO:0005789">
    <property type="term" value="C:endoplasmic reticulum membrane"/>
    <property type="evidence" value="ECO:0007669"/>
    <property type="project" value="UniProtKB-SubCell"/>
</dbReference>
<feature type="transmembrane region" description="Helical" evidence="12">
    <location>
        <begin position="492"/>
        <end position="511"/>
    </location>
</feature>
<comment type="pathway">
    <text evidence="2 12">Glycolipid biosynthesis; glycosylphosphatidylinositol-anchor biosynthesis.</text>
</comment>
<evidence type="ECO:0000256" key="2">
    <source>
        <dbReference type="ARBA" id="ARBA00004687"/>
    </source>
</evidence>
<dbReference type="CDD" id="cd16020">
    <property type="entry name" value="GPI_EPT_1"/>
    <property type="match status" value="1"/>
</dbReference>
<feature type="transmembrane region" description="Helical" evidence="12">
    <location>
        <begin position="867"/>
        <end position="887"/>
    </location>
</feature>
<dbReference type="InterPro" id="IPR007070">
    <property type="entry name" value="GPI_EtnP_transferase_1"/>
</dbReference>
<feature type="transmembrane region" description="Helical" evidence="12">
    <location>
        <begin position="794"/>
        <end position="812"/>
    </location>
</feature>
<dbReference type="InterPro" id="IPR017850">
    <property type="entry name" value="Alkaline_phosphatase_core_sf"/>
</dbReference>
<feature type="domain" description="GPI ethanolamine phosphate transferase 1 C-terminal" evidence="13">
    <location>
        <begin position="430"/>
        <end position="891"/>
    </location>
</feature>
<dbReference type="UniPathway" id="UPA00196"/>
<dbReference type="InterPro" id="IPR037671">
    <property type="entry name" value="PIGN_N"/>
</dbReference>
<feature type="transmembrane region" description="Helical" evidence="12">
    <location>
        <begin position="899"/>
        <end position="922"/>
    </location>
</feature>
<feature type="transmembrane region" description="Helical" evidence="12">
    <location>
        <begin position="824"/>
        <end position="847"/>
    </location>
</feature>
<dbReference type="InterPro" id="IPR017852">
    <property type="entry name" value="GPI_EtnP_transferase_1_C"/>
</dbReference>
<feature type="transmembrane region" description="Helical" evidence="12">
    <location>
        <begin position="603"/>
        <end position="621"/>
    </location>
</feature>
<comment type="function">
    <text evidence="12">Ethanolamine phosphate transferase involved in glycosylphosphatidylinositol-anchor biosynthesis. Transfers ethanolamine phosphate to the first alpha-1,4-linked mannose of the glycosylphosphatidylinositol precursor of GPI-anchor.</text>
</comment>
<dbReference type="Pfam" id="PF01663">
    <property type="entry name" value="Phosphodiest"/>
    <property type="match status" value="1"/>
</dbReference>
<dbReference type="PANTHER" id="PTHR12250:SF0">
    <property type="entry name" value="GPI ETHANOLAMINE PHOSPHATE TRANSFERASE 1"/>
    <property type="match status" value="1"/>
</dbReference>
<dbReference type="OrthoDB" id="2748310at2759"/>
<accession>A0A8K0A6C2</accession>
<dbReference type="GO" id="GO:0051377">
    <property type="term" value="F:mannose-ethanolamine phosphotransferase activity"/>
    <property type="evidence" value="ECO:0007669"/>
    <property type="project" value="UniProtKB-UniRule"/>
</dbReference>
<feature type="transmembrane region" description="Helical" evidence="12">
    <location>
        <begin position="730"/>
        <end position="755"/>
    </location>
</feature>
<feature type="transmembrane region" description="Helical" evidence="12">
    <location>
        <begin position="573"/>
        <end position="591"/>
    </location>
</feature>
<keyword evidence="7 12" id="KW-0812">Transmembrane</keyword>
<feature type="transmembrane region" description="Helical" evidence="12">
    <location>
        <begin position="547"/>
        <end position="567"/>
    </location>
</feature>
<feature type="transmembrane region" description="Helical" evidence="12">
    <location>
        <begin position="697"/>
        <end position="718"/>
    </location>
</feature>
<comment type="similarity">
    <text evidence="3 12">Belongs to the PIGG/PIGN/PIGO family. PIGN subfamily.</text>
</comment>
<dbReference type="FunFam" id="3.40.720.10:FF:000015">
    <property type="entry name" value="GPI ethanolamine phosphate transferase 1"/>
    <property type="match status" value="1"/>
</dbReference>
<feature type="transmembrane region" description="Helical" evidence="12">
    <location>
        <begin position="627"/>
        <end position="646"/>
    </location>
</feature>
<keyword evidence="15" id="KW-1185">Reference proteome</keyword>
<keyword evidence="10 12" id="KW-0472">Membrane</keyword>
<evidence type="ECO:0000256" key="3">
    <source>
        <dbReference type="ARBA" id="ARBA00008400"/>
    </source>
</evidence>
<dbReference type="PANTHER" id="PTHR12250">
    <property type="entry name" value="PHOSPHATIDYLINOSITOL GLYCAN, CLASS N"/>
    <property type="match status" value="1"/>
</dbReference>
<dbReference type="SUPFAM" id="SSF53649">
    <property type="entry name" value="Alkaline phosphatase-like"/>
    <property type="match status" value="1"/>
</dbReference>
<evidence type="ECO:0000256" key="10">
    <source>
        <dbReference type="ARBA" id="ARBA00023136"/>
    </source>
</evidence>
<comment type="subcellular location">
    <subcellularLocation>
        <location evidence="1 12">Endoplasmic reticulum membrane</location>
        <topology evidence="1 12">Multi-pass membrane protein</topology>
    </subcellularLocation>
</comment>
<evidence type="ECO:0000256" key="12">
    <source>
        <dbReference type="RuleBase" id="RU367138"/>
    </source>
</evidence>
<dbReference type="GO" id="GO:0006506">
    <property type="term" value="P:GPI anchor biosynthetic process"/>
    <property type="evidence" value="ECO:0007669"/>
    <property type="project" value="UniProtKB-UniPathway"/>
</dbReference>
<dbReference type="EMBL" id="OV696692">
    <property type="protein sequence ID" value="CAH1269894.1"/>
    <property type="molecule type" value="Genomic_DNA"/>
</dbReference>
<evidence type="ECO:0000256" key="9">
    <source>
        <dbReference type="ARBA" id="ARBA00022989"/>
    </source>
</evidence>
<dbReference type="AlphaFoldDB" id="A0A8K0A6C2"/>
<dbReference type="EC" id="2.-.-.-" evidence="12"/>
<sequence>MLLFFLGALTVHVIYFASIFDIYFTSPLVHGMTPHSTPTTPPAKRLVLFVGDGLRADRFFELNEHGQTRAPYLRDIIQTRGTWGVSHTRVPTESRPGHVALIAGFYEDVSAVAKGWKENPVEFDSVFNQSKETWAWGSPDILPMFAKGATGDHVHTYMYSSEEEDFADSDPGKLDNWVFERVEAFLQEAHSNQTLGDALQQRKVVLFLHLLGIDTSGHAYRPMSREYLENIRLVDAGIQKTVKLMEEFFQHDGQTAYVFTSDHGMTDWGSHGAGHPSETLTPLLAWGAGVAGPQSGNTQGYMDGFAQEWRLENIRRCDVNQADIAPLMSSLIGVPFPLNSVGTLPLDYLDNTDGFKAESLFTNARQVVEQFEVKMKQRRETTLSMFFIPYSDLTPSKQQNMFRNIVSLIQAQEYQKAILECGELIDLSLKGLHYYHTYDRLFLCISVTLGFIGWMSYVILVLLRDHTTIIQQHKLYKVGNAAGVWTRLQDHVSECVCGTLAAAILLFLLVIKAPWTYYVYCLPPTWILYCVLQRGSDIYSLIGYIKTNNLALPLFGSCVLAALSLELLVLSFFWRQLLTLGLVVLALWPWLSPNIHCRQGIMVGWTVSSLLLAVFPMLPVVGREANYSLVILAGVLGAVAALWCASRPETKLLSSNSKSSLVLIIAQILLMVMSVYVRHSTAASLLNKEGNPVFNRVFSWTMLGCTFLLPLLSLRLLYPRLLSITLALMTLYLLLSTAYEALFCLTLGFTMFFWLQMEHGLSNYSHRKLEDISFTAVLPDSSRKQMTTDNIRHAYFFIFFIITAFFGTGNIASINSFDPQSIYCFLTVFNPFVMGSLLLLKIMVPFLMVTCAFRAVDVVVQVPTRSLFLTVLLMSDLMGLHFFFLVQDTGSWLEIGTSISHYVTVMSTTIAIMLLFGVARFLTGTAVISQQEDKSHDQ</sequence>
<evidence type="ECO:0000256" key="5">
    <source>
        <dbReference type="ARBA" id="ARBA00022502"/>
    </source>
</evidence>
<reference evidence="14" key="1">
    <citation type="submission" date="2022-01" db="EMBL/GenBank/DDBJ databases">
        <authorList>
            <person name="Braso-Vives M."/>
        </authorList>
    </citation>
    <scope>NUCLEOTIDE SEQUENCE</scope>
</reference>
<organism evidence="14 15">
    <name type="scientific">Branchiostoma lanceolatum</name>
    <name type="common">Common lancelet</name>
    <name type="synonym">Amphioxus lanceolatum</name>
    <dbReference type="NCBI Taxonomy" id="7740"/>
    <lineage>
        <taxon>Eukaryota</taxon>
        <taxon>Metazoa</taxon>
        <taxon>Chordata</taxon>
        <taxon>Cephalochordata</taxon>
        <taxon>Leptocardii</taxon>
        <taxon>Amphioxiformes</taxon>
        <taxon>Branchiostomatidae</taxon>
        <taxon>Branchiostoma</taxon>
    </lineage>
</organism>
<feature type="transmembrane region" description="Helical" evidence="12">
    <location>
        <begin position="440"/>
        <end position="463"/>
    </location>
</feature>
<dbReference type="Proteomes" id="UP000838412">
    <property type="component" value="Chromosome 7"/>
</dbReference>
<dbReference type="InterPro" id="IPR002591">
    <property type="entry name" value="Phosphodiest/P_Trfase"/>
</dbReference>
<keyword evidence="5 12" id="KW-0337">GPI-anchor biosynthesis</keyword>
<evidence type="ECO:0000313" key="15">
    <source>
        <dbReference type="Proteomes" id="UP000838412"/>
    </source>
</evidence>
<keyword evidence="9 12" id="KW-1133">Transmembrane helix</keyword>
<feature type="transmembrane region" description="Helical" evidence="12">
    <location>
        <begin position="658"/>
        <end position="677"/>
    </location>
</feature>
<evidence type="ECO:0000256" key="6">
    <source>
        <dbReference type="ARBA" id="ARBA00022679"/>
    </source>
</evidence>
<evidence type="ECO:0000259" key="13">
    <source>
        <dbReference type="Pfam" id="PF04987"/>
    </source>
</evidence>
<keyword evidence="6 12" id="KW-0808">Transferase</keyword>
<dbReference type="Gene3D" id="3.40.720.10">
    <property type="entry name" value="Alkaline Phosphatase, subunit A"/>
    <property type="match status" value="1"/>
</dbReference>
<gene>
    <name evidence="14" type="primary">PIGN</name>
    <name evidence="14" type="ORF">BLAG_LOCUS22390</name>
</gene>
<protein>
    <recommendedName>
        <fullName evidence="4 12">GPI ethanolamine phosphate transferase 1</fullName>
        <ecNumber evidence="12">2.-.-.-</ecNumber>
    </recommendedName>
</protein>
<evidence type="ECO:0000256" key="11">
    <source>
        <dbReference type="ARBA" id="ARBA00023180"/>
    </source>
</evidence>
<keyword evidence="11" id="KW-0325">Glycoprotein</keyword>
<dbReference type="Pfam" id="PF04987">
    <property type="entry name" value="PigN"/>
    <property type="match status" value="1"/>
</dbReference>
<evidence type="ECO:0000256" key="1">
    <source>
        <dbReference type="ARBA" id="ARBA00004477"/>
    </source>
</evidence>
<keyword evidence="8 12" id="KW-0256">Endoplasmic reticulum</keyword>
<evidence type="ECO:0000256" key="7">
    <source>
        <dbReference type="ARBA" id="ARBA00022692"/>
    </source>
</evidence>
<proteinExistence type="inferred from homology"/>
<name>A0A8K0A6C2_BRALA</name>
<evidence type="ECO:0000256" key="8">
    <source>
        <dbReference type="ARBA" id="ARBA00022824"/>
    </source>
</evidence>